<proteinExistence type="inferred from homology"/>
<evidence type="ECO:0000256" key="2">
    <source>
        <dbReference type="ARBA" id="ARBA00022598"/>
    </source>
</evidence>
<organism evidence="5 6">
    <name type="scientific">Hydnum rufescens UP504</name>
    <dbReference type="NCBI Taxonomy" id="1448309"/>
    <lineage>
        <taxon>Eukaryota</taxon>
        <taxon>Fungi</taxon>
        <taxon>Dikarya</taxon>
        <taxon>Basidiomycota</taxon>
        <taxon>Agaricomycotina</taxon>
        <taxon>Agaricomycetes</taxon>
        <taxon>Cantharellales</taxon>
        <taxon>Hydnaceae</taxon>
        <taxon>Hydnum</taxon>
    </lineage>
</organism>
<dbReference type="Gene3D" id="3.40.50.980">
    <property type="match status" value="2"/>
</dbReference>
<evidence type="ECO:0000256" key="1">
    <source>
        <dbReference type="ARBA" id="ARBA00006432"/>
    </source>
</evidence>
<dbReference type="Pfam" id="PF13193">
    <property type="entry name" value="AMP-binding_C"/>
    <property type="match status" value="1"/>
</dbReference>
<sequence>MPYPIIHPPQPPYKASLDDSPAYIDALSDVRISRFQTYDLSLRLAMLGDVAMIFSPNSLAWPPTFFGLIAAGLRPTLANSFYTPPELAHQIKDSRAKMIFVHPTLFPILIETFRVLGVSGRERVHEAAKIGHEWTRLSEFFGTGRLPSEELFDGDQANETALLCYSSGTTGLSKGVETTHQNVVSLNSAFFGYIDLPDAKTDVSGAILPFYHILLVVVLLWDFRFCLVPPILVAMSFHPAFDKYDMSTLKFICSGAAPLGESLVTKVLARFNRKGYNQLTITQGYGLTETSPVTHWLRGQDSIRKRGSIGRLLPNVQARLVDDDEKDIQPGPENSGELWVRGPNIMKGYLNNPTATKNSITPDGWFKTGDIAIMDDEGYFSIVDRKKELIKYKGFQVPPADLEAVLLSREDILDAAVIGVESVEEATELPRAYVVASRNDELLKDPKAAAAFAKAIQEWMRTKVASHKFLRGGVIITDCIPKTGSGKILRRTLRELAAKDALRRIRPRL</sequence>
<comment type="caution">
    <text evidence="5">The sequence shown here is derived from an EMBL/GenBank/DDBJ whole genome shotgun (WGS) entry which is preliminary data.</text>
</comment>
<dbReference type="Proteomes" id="UP000886523">
    <property type="component" value="Unassembled WGS sequence"/>
</dbReference>
<gene>
    <name evidence="5" type="ORF">BS47DRAFT_1355281</name>
</gene>
<protein>
    <recommendedName>
        <fullName evidence="7">4-coumarate-CoA ligase</fullName>
    </recommendedName>
</protein>
<dbReference type="EMBL" id="MU129234">
    <property type="protein sequence ID" value="KAF9504366.1"/>
    <property type="molecule type" value="Genomic_DNA"/>
</dbReference>
<dbReference type="AlphaFoldDB" id="A0A9P6DGW9"/>
<comment type="similarity">
    <text evidence="1">Belongs to the ATP-dependent AMP-binding enzyme family.</text>
</comment>
<dbReference type="InterPro" id="IPR025110">
    <property type="entry name" value="AMP-bd_C"/>
</dbReference>
<reference evidence="5" key="1">
    <citation type="journal article" date="2020" name="Nat. Commun.">
        <title>Large-scale genome sequencing of mycorrhizal fungi provides insights into the early evolution of symbiotic traits.</title>
        <authorList>
            <person name="Miyauchi S."/>
            <person name="Kiss E."/>
            <person name="Kuo A."/>
            <person name="Drula E."/>
            <person name="Kohler A."/>
            <person name="Sanchez-Garcia M."/>
            <person name="Morin E."/>
            <person name="Andreopoulos B."/>
            <person name="Barry K.W."/>
            <person name="Bonito G."/>
            <person name="Buee M."/>
            <person name="Carver A."/>
            <person name="Chen C."/>
            <person name="Cichocki N."/>
            <person name="Clum A."/>
            <person name="Culley D."/>
            <person name="Crous P.W."/>
            <person name="Fauchery L."/>
            <person name="Girlanda M."/>
            <person name="Hayes R.D."/>
            <person name="Keri Z."/>
            <person name="LaButti K."/>
            <person name="Lipzen A."/>
            <person name="Lombard V."/>
            <person name="Magnuson J."/>
            <person name="Maillard F."/>
            <person name="Murat C."/>
            <person name="Nolan M."/>
            <person name="Ohm R.A."/>
            <person name="Pangilinan J."/>
            <person name="Pereira M.F."/>
            <person name="Perotto S."/>
            <person name="Peter M."/>
            <person name="Pfister S."/>
            <person name="Riley R."/>
            <person name="Sitrit Y."/>
            <person name="Stielow J.B."/>
            <person name="Szollosi G."/>
            <person name="Zifcakova L."/>
            <person name="Stursova M."/>
            <person name="Spatafora J.W."/>
            <person name="Tedersoo L."/>
            <person name="Vaario L.M."/>
            <person name="Yamada A."/>
            <person name="Yan M."/>
            <person name="Wang P."/>
            <person name="Xu J."/>
            <person name="Bruns T."/>
            <person name="Baldrian P."/>
            <person name="Vilgalys R."/>
            <person name="Dunand C."/>
            <person name="Henrissat B."/>
            <person name="Grigoriev I.V."/>
            <person name="Hibbett D."/>
            <person name="Nagy L.G."/>
            <person name="Martin F.M."/>
        </authorList>
    </citation>
    <scope>NUCLEOTIDE SEQUENCE</scope>
    <source>
        <strain evidence="5">UP504</strain>
    </source>
</reference>
<dbReference type="OrthoDB" id="1898221at2759"/>
<feature type="domain" description="AMP-dependent synthetase/ligase" evidence="3">
    <location>
        <begin position="48"/>
        <end position="219"/>
    </location>
</feature>
<keyword evidence="2" id="KW-0436">Ligase</keyword>
<dbReference type="GO" id="GO:0016405">
    <property type="term" value="F:CoA-ligase activity"/>
    <property type="evidence" value="ECO:0007669"/>
    <property type="project" value="TreeGrafter"/>
</dbReference>
<evidence type="ECO:0000259" key="3">
    <source>
        <dbReference type="Pfam" id="PF00501"/>
    </source>
</evidence>
<dbReference type="Pfam" id="PF00501">
    <property type="entry name" value="AMP-binding"/>
    <property type="match status" value="2"/>
</dbReference>
<dbReference type="PROSITE" id="PS00455">
    <property type="entry name" value="AMP_BINDING"/>
    <property type="match status" value="1"/>
</dbReference>
<dbReference type="InterPro" id="IPR042099">
    <property type="entry name" value="ANL_N_sf"/>
</dbReference>
<dbReference type="Gene3D" id="3.40.50.12780">
    <property type="entry name" value="N-terminal domain of ligase-like"/>
    <property type="match status" value="1"/>
</dbReference>
<dbReference type="Gene3D" id="3.30.300.30">
    <property type="match status" value="1"/>
</dbReference>
<dbReference type="SUPFAM" id="SSF56801">
    <property type="entry name" value="Acetyl-CoA synthetase-like"/>
    <property type="match status" value="1"/>
</dbReference>
<evidence type="ECO:0008006" key="7">
    <source>
        <dbReference type="Google" id="ProtNLM"/>
    </source>
</evidence>
<name>A0A9P6DGW9_9AGAM</name>
<accession>A0A9P6DGW9</accession>
<dbReference type="InterPro" id="IPR045851">
    <property type="entry name" value="AMP-bd_C_sf"/>
</dbReference>
<evidence type="ECO:0000313" key="5">
    <source>
        <dbReference type="EMBL" id="KAF9504366.1"/>
    </source>
</evidence>
<dbReference type="PANTHER" id="PTHR24096:SF149">
    <property type="entry name" value="AMP-BINDING DOMAIN-CONTAINING PROTEIN-RELATED"/>
    <property type="match status" value="1"/>
</dbReference>
<dbReference type="InterPro" id="IPR020845">
    <property type="entry name" value="AMP-binding_CS"/>
</dbReference>
<evidence type="ECO:0000313" key="6">
    <source>
        <dbReference type="Proteomes" id="UP000886523"/>
    </source>
</evidence>
<evidence type="ECO:0000259" key="4">
    <source>
        <dbReference type="Pfam" id="PF13193"/>
    </source>
</evidence>
<dbReference type="InterPro" id="IPR000873">
    <property type="entry name" value="AMP-dep_synth/lig_dom"/>
</dbReference>
<feature type="domain" description="AMP-binding enzyme C-terminal" evidence="4">
    <location>
        <begin position="402"/>
        <end position="487"/>
    </location>
</feature>
<keyword evidence="6" id="KW-1185">Reference proteome</keyword>
<feature type="domain" description="AMP-dependent synthetase/ligase" evidence="3">
    <location>
        <begin position="225"/>
        <end position="350"/>
    </location>
</feature>
<dbReference type="PANTHER" id="PTHR24096">
    <property type="entry name" value="LONG-CHAIN-FATTY-ACID--COA LIGASE"/>
    <property type="match status" value="1"/>
</dbReference>